<name>A0AAJ1TNN9_9HYPH</name>
<accession>A0AAJ1TNN9</accession>
<dbReference type="Proteomes" id="UP001223420">
    <property type="component" value="Unassembled WGS sequence"/>
</dbReference>
<dbReference type="EMBL" id="JAUSWL010000001">
    <property type="protein sequence ID" value="MDQ0542064.1"/>
    <property type="molecule type" value="Genomic_DNA"/>
</dbReference>
<dbReference type="InterPro" id="IPR051785">
    <property type="entry name" value="MMCE/EMCE_epimerase"/>
</dbReference>
<evidence type="ECO:0000313" key="4">
    <source>
        <dbReference type="Proteomes" id="UP001223420"/>
    </source>
</evidence>
<reference evidence="3" key="1">
    <citation type="submission" date="2023-07" db="EMBL/GenBank/DDBJ databases">
        <title>Genomic Encyclopedia of Type Strains, Phase IV (KMG-IV): sequencing the most valuable type-strain genomes for metagenomic binning, comparative biology and taxonomic classification.</title>
        <authorList>
            <person name="Goeker M."/>
        </authorList>
    </citation>
    <scope>NUCLEOTIDE SEQUENCE</scope>
    <source>
        <strain evidence="3">DSM 19569</strain>
    </source>
</reference>
<dbReference type="CDD" id="cd06587">
    <property type="entry name" value="VOC"/>
    <property type="match status" value="1"/>
</dbReference>
<evidence type="ECO:0000256" key="1">
    <source>
        <dbReference type="ARBA" id="ARBA00022723"/>
    </source>
</evidence>
<dbReference type="RefSeq" id="WP_122161283.1">
    <property type="nucleotide sequence ID" value="NZ_CP033231.1"/>
</dbReference>
<keyword evidence="1" id="KW-0479">Metal-binding</keyword>
<comment type="caution">
    <text evidence="3">The sequence shown here is derived from an EMBL/GenBank/DDBJ whole genome shotgun (WGS) entry which is preliminary data.</text>
</comment>
<feature type="domain" description="VOC" evidence="2">
    <location>
        <begin position="4"/>
        <end position="124"/>
    </location>
</feature>
<gene>
    <name evidence="3" type="ORF">QO001_000972</name>
</gene>
<evidence type="ECO:0000259" key="2">
    <source>
        <dbReference type="PROSITE" id="PS51819"/>
    </source>
</evidence>
<dbReference type="PANTHER" id="PTHR43048:SF5">
    <property type="entry name" value="BLR5325 PROTEIN"/>
    <property type="match status" value="1"/>
</dbReference>
<dbReference type="GO" id="GO:0046491">
    <property type="term" value="P:L-methylmalonyl-CoA metabolic process"/>
    <property type="evidence" value="ECO:0007669"/>
    <property type="project" value="TreeGrafter"/>
</dbReference>
<dbReference type="AlphaFoldDB" id="A0AAJ1TNN9"/>
<sequence>MQYACDHVHLRSRDAVKAASFYVETFGAREVKRVGADPVQRMVLDLGGLTVFIEQAPPETAPATQTPCLGIEHIGLRVADIAAAMADLTARGVTVRAGITERGPGLRIAFVEGPDGALIEILERRSAD</sequence>
<keyword evidence="3" id="KW-0456">Lyase</keyword>
<dbReference type="InterPro" id="IPR029068">
    <property type="entry name" value="Glyas_Bleomycin-R_OHBP_Dase"/>
</dbReference>
<dbReference type="PROSITE" id="PS51819">
    <property type="entry name" value="VOC"/>
    <property type="match status" value="1"/>
</dbReference>
<dbReference type="GO" id="GO:0046872">
    <property type="term" value="F:metal ion binding"/>
    <property type="evidence" value="ECO:0007669"/>
    <property type="project" value="UniProtKB-KW"/>
</dbReference>
<protein>
    <submittedName>
        <fullName evidence="3">Catechol 2,3-dioxygenase-like lactoylglutathione lyase family enzyme</fullName>
    </submittedName>
</protein>
<organism evidence="3 4">
    <name type="scientific">Methylobacterium brachiatum</name>
    <dbReference type="NCBI Taxonomy" id="269660"/>
    <lineage>
        <taxon>Bacteria</taxon>
        <taxon>Pseudomonadati</taxon>
        <taxon>Pseudomonadota</taxon>
        <taxon>Alphaproteobacteria</taxon>
        <taxon>Hyphomicrobiales</taxon>
        <taxon>Methylobacteriaceae</taxon>
        <taxon>Methylobacterium</taxon>
    </lineage>
</organism>
<dbReference type="InterPro" id="IPR004360">
    <property type="entry name" value="Glyas_Fos-R_dOase_dom"/>
</dbReference>
<dbReference type="Pfam" id="PF00903">
    <property type="entry name" value="Glyoxalase"/>
    <property type="match status" value="1"/>
</dbReference>
<dbReference type="GO" id="GO:0004493">
    <property type="term" value="F:methylmalonyl-CoA epimerase activity"/>
    <property type="evidence" value="ECO:0007669"/>
    <property type="project" value="TreeGrafter"/>
</dbReference>
<evidence type="ECO:0000313" key="3">
    <source>
        <dbReference type="EMBL" id="MDQ0542064.1"/>
    </source>
</evidence>
<dbReference type="PANTHER" id="PTHR43048">
    <property type="entry name" value="METHYLMALONYL-COA EPIMERASE"/>
    <property type="match status" value="1"/>
</dbReference>
<dbReference type="InterPro" id="IPR037523">
    <property type="entry name" value="VOC_core"/>
</dbReference>
<dbReference type="GO" id="GO:0016829">
    <property type="term" value="F:lyase activity"/>
    <property type="evidence" value="ECO:0007669"/>
    <property type="project" value="UniProtKB-KW"/>
</dbReference>
<proteinExistence type="predicted"/>
<dbReference type="Gene3D" id="3.10.180.10">
    <property type="entry name" value="2,3-Dihydroxybiphenyl 1,2-Dioxygenase, domain 1"/>
    <property type="match status" value="1"/>
</dbReference>
<dbReference type="SUPFAM" id="SSF54593">
    <property type="entry name" value="Glyoxalase/Bleomycin resistance protein/Dihydroxybiphenyl dioxygenase"/>
    <property type="match status" value="1"/>
</dbReference>